<dbReference type="RefSeq" id="XP_006694413.1">
    <property type="nucleotide sequence ID" value="XM_006694350.1"/>
</dbReference>
<dbReference type="PANTHER" id="PTHR43677">
    <property type="entry name" value="SHORT-CHAIN DEHYDROGENASE/REDUCTASE"/>
    <property type="match status" value="1"/>
</dbReference>
<dbReference type="GeneID" id="18258041"/>
<evidence type="ECO:0008006" key="3">
    <source>
        <dbReference type="Google" id="ProtNLM"/>
    </source>
</evidence>
<dbReference type="KEGG" id="cthr:CTHT_0040030"/>
<dbReference type="SUPFAM" id="SSF51735">
    <property type="entry name" value="NAD(P)-binding Rossmann-fold domains"/>
    <property type="match status" value="1"/>
</dbReference>
<evidence type="ECO:0000313" key="2">
    <source>
        <dbReference type="Proteomes" id="UP000008066"/>
    </source>
</evidence>
<dbReference type="InterPro" id="IPR051397">
    <property type="entry name" value="Zn-ADH-like_protein"/>
</dbReference>
<dbReference type="HOGENOM" id="CLU_026673_7_0_1"/>
<dbReference type="Proteomes" id="UP000008066">
    <property type="component" value="Unassembled WGS sequence"/>
</dbReference>
<dbReference type="OrthoDB" id="809632at2759"/>
<dbReference type="Gene3D" id="3.90.180.10">
    <property type="entry name" value="Medium-chain alcohol dehydrogenases, catalytic domain"/>
    <property type="match status" value="1"/>
</dbReference>
<dbReference type="GO" id="GO:0016491">
    <property type="term" value="F:oxidoreductase activity"/>
    <property type="evidence" value="ECO:0007669"/>
    <property type="project" value="TreeGrafter"/>
</dbReference>
<gene>
    <name evidence="1" type="ORF">CTHT_0040030</name>
</gene>
<dbReference type="InterPro" id="IPR036291">
    <property type="entry name" value="NAD(P)-bd_dom_sf"/>
</dbReference>
<dbReference type="OMA" id="VQYVHIG"/>
<dbReference type="eggNOG" id="ENOG502SIN0">
    <property type="taxonomic scope" value="Eukaryota"/>
</dbReference>
<dbReference type="SUPFAM" id="SSF50129">
    <property type="entry name" value="GroES-like"/>
    <property type="match status" value="1"/>
</dbReference>
<dbReference type="PANTHER" id="PTHR43677:SF11">
    <property type="entry name" value="ZINC-CONTAINING ALCOHOL DEHYDROGENASE"/>
    <property type="match status" value="1"/>
</dbReference>
<evidence type="ECO:0000313" key="1">
    <source>
        <dbReference type="EMBL" id="EGS20264.1"/>
    </source>
</evidence>
<sequence length="317" mass="33465">MKTASITAWGQPPVFNATSPGLPAPTESQIRAHVLATSIPPVVRGRALGLHPSSKGATLPYDPSLDGVVLDQNTGDTYYVTPLAAKLWAEEVNVEKQAAVKLPRGVDPVAVAAWTNPVGSSWMALKCRALPNSVQGARVLVMGVTSLSGRAAVHVAKDLGASSIIGASRKQETLDQVTGLDGRVLLTDPFVLPKEVGPIDIILDFVGGRAAIGALSTAQIEAGKELQYIHVGDLAGEEEIMLPSKLLNARPIRITGSGMGAWGKGEVKREIGGLLECVSRMERPEEVVTVGLEELPAVWDSEEVKGKRLVLTPTVKE</sequence>
<organism evidence="2">
    <name type="scientific">Chaetomium thermophilum (strain DSM 1495 / CBS 144.50 / IMI 039719)</name>
    <name type="common">Thermochaetoides thermophila</name>
    <dbReference type="NCBI Taxonomy" id="759272"/>
    <lineage>
        <taxon>Eukaryota</taxon>
        <taxon>Fungi</taxon>
        <taxon>Dikarya</taxon>
        <taxon>Ascomycota</taxon>
        <taxon>Pezizomycotina</taxon>
        <taxon>Sordariomycetes</taxon>
        <taxon>Sordariomycetidae</taxon>
        <taxon>Sordariales</taxon>
        <taxon>Chaetomiaceae</taxon>
        <taxon>Thermochaetoides</taxon>
    </lineage>
</organism>
<dbReference type="AlphaFoldDB" id="G0S8R1"/>
<name>G0S8R1_CHATD</name>
<keyword evidence="2" id="KW-1185">Reference proteome</keyword>
<dbReference type="EMBL" id="GL988042">
    <property type="protein sequence ID" value="EGS20264.1"/>
    <property type="molecule type" value="Genomic_DNA"/>
</dbReference>
<reference evidence="1 2" key="1">
    <citation type="journal article" date="2011" name="Cell">
        <title>Insight into structure and assembly of the nuclear pore complex by utilizing the genome of a eukaryotic thermophile.</title>
        <authorList>
            <person name="Amlacher S."/>
            <person name="Sarges P."/>
            <person name="Flemming D."/>
            <person name="van Noort V."/>
            <person name="Kunze R."/>
            <person name="Devos D.P."/>
            <person name="Arumugam M."/>
            <person name="Bork P."/>
            <person name="Hurt E."/>
        </authorList>
    </citation>
    <scope>NUCLEOTIDE SEQUENCE [LARGE SCALE GENOMIC DNA]</scope>
    <source>
        <strain evidence="2">DSM 1495 / CBS 144.50 / IMI 039719</strain>
    </source>
</reference>
<proteinExistence type="predicted"/>
<accession>G0S8R1</accession>
<protein>
    <recommendedName>
        <fullName evidence="3">Enoyl reductase (ER) domain-containing protein</fullName>
    </recommendedName>
</protein>
<dbReference type="InterPro" id="IPR011032">
    <property type="entry name" value="GroES-like_sf"/>
</dbReference>